<evidence type="ECO:0000256" key="4">
    <source>
        <dbReference type="PIRNR" id="PIRNR038940"/>
    </source>
</evidence>
<dbReference type="STRING" id="1560234.SP90_05785"/>
<dbReference type="PIRSF" id="PIRSF038940">
    <property type="entry name" value="Low_specificity_LTA"/>
    <property type="match status" value="1"/>
</dbReference>
<dbReference type="EMBL" id="JXMS01000007">
    <property type="protein sequence ID" value="OBQ54554.1"/>
    <property type="molecule type" value="Genomic_DNA"/>
</dbReference>
<dbReference type="InterPro" id="IPR015424">
    <property type="entry name" value="PyrdxlP-dep_Trfase"/>
</dbReference>
<dbReference type="SUPFAM" id="SSF53383">
    <property type="entry name" value="PLP-dependent transferases"/>
    <property type="match status" value="1"/>
</dbReference>
<comment type="similarity">
    <text evidence="2 4">Belongs to the threonine aldolase family.</text>
</comment>
<dbReference type="RefSeq" id="WP_066853499.1">
    <property type="nucleotide sequence ID" value="NZ_JXMS01000007.1"/>
</dbReference>
<comment type="catalytic activity">
    <reaction evidence="4">
        <text>L-threonine = acetaldehyde + glycine</text>
        <dbReference type="Rhea" id="RHEA:19625"/>
        <dbReference type="ChEBI" id="CHEBI:15343"/>
        <dbReference type="ChEBI" id="CHEBI:57305"/>
        <dbReference type="ChEBI" id="CHEBI:57926"/>
        <dbReference type="EC" id="4.1.2.48"/>
    </reaction>
</comment>
<comment type="function">
    <text evidence="4">Catalyzes the cleavage of L-allo-threonine and L-threonine to glycine and acetaldehyde.</text>
</comment>
<dbReference type="PATRIC" id="fig|1560234.3.peg.3130"/>
<comment type="catalytic activity">
    <reaction evidence="4">
        <text>L-allo-threonine = acetaldehyde + glycine</text>
        <dbReference type="Rhea" id="RHEA:26209"/>
        <dbReference type="ChEBI" id="CHEBI:15343"/>
        <dbReference type="ChEBI" id="CHEBI:57305"/>
        <dbReference type="ChEBI" id="CHEBI:58585"/>
        <dbReference type="EC" id="4.1.2.48"/>
    </reaction>
</comment>
<dbReference type="Gene3D" id="3.90.1150.10">
    <property type="entry name" value="Aspartate Aminotransferase, domain 1"/>
    <property type="match status" value="1"/>
</dbReference>
<dbReference type="InterPro" id="IPR001597">
    <property type="entry name" value="ArAA_b-elim_lyase/Thr_aldolase"/>
</dbReference>
<evidence type="ECO:0000259" key="5">
    <source>
        <dbReference type="Pfam" id="PF01212"/>
    </source>
</evidence>
<comment type="caution">
    <text evidence="6">The sequence shown here is derived from an EMBL/GenBank/DDBJ whole genome shotgun (WGS) entry which is preliminary data.</text>
</comment>
<dbReference type="GO" id="GO:0006567">
    <property type="term" value="P:L-threonine catabolic process"/>
    <property type="evidence" value="ECO:0007669"/>
    <property type="project" value="UniProtKB-UniRule"/>
</dbReference>
<dbReference type="Proteomes" id="UP000091979">
    <property type="component" value="Unassembled WGS sequence"/>
</dbReference>
<reference evidence="6 7" key="1">
    <citation type="submission" date="2015-01" db="EMBL/GenBank/DDBJ databases">
        <title>Desulfovibrio sp. JC271 draft genome sequence.</title>
        <authorList>
            <person name="Shivani Y."/>
            <person name="Subhash Y."/>
            <person name="Sasikala C."/>
            <person name="Ramana C.V."/>
        </authorList>
    </citation>
    <scope>NUCLEOTIDE SEQUENCE [LARGE SCALE GENOMIC DNA]</scope>
    <source>
        <strain evidence="6 7">JC271</strain>
    </source>
</reference>
<evidence type="ECO:0000256" key="2">
    <source>
        <dbReference type="ARBA" id="ARBA00006966"/>
    </source>
</evidence>
<dbReference type="InterPro" id="IPR015422">
    <property type="entry name" value="PyrdxlP-dep_Trfase_small"/>
</dbReference>
<dbReference type="EC" id="4.1.2.48" evidence="4"/>
<dbReference type="Gene3D" id="3.40.640.10">
    <property type="entry name" value="Type I PLP-dependent aspartate aminotransferase-like (Major domain)"/>
    <property type="match status" value="1"/>
</dbReference>
<keyword evidence="4" id="KW-0456">Lyase</keyword>
<protein>
    <recommendedName>
        <fullName evidence="4">L-threonine aldolase</fullName>
        <ecNumber evidence="4">4.1.2.48</ecNumber>
    </recommendedName>
</protein>
<dbReference type="GO" id="GO:0008732">
    <property type="term" value="F:L-allo-threonine aldolase activity"/>
    <property type="evidence" value="ECO:0007669"/>
    <property type="project" value="RHEA"/>
</dbReference>
<dbReference type="Pfam" id="PF01212">
    <property type="entry name" value="Beta_elim_lyase"/>
    <property type="match status" value="1"/>
</dbReference>
<evidence type="ECO:0000313" key="6">
    <source>
        <dbReference type="EMBL" id="OBQ54554.1"/>
    </source>
</evidence>
<dbReference type="PANTHER" id="PTHR48097:SF5">
    <property type="entry name" value="LOW SPECIFICITY L-THREONINE ALDOLASE"/>
    <property type="match status" value="1"/>
</dbReference>
<evidence type="ECO:0000256" key="3">
    <source>
        <dbReference type="ARBA" id="ARBA00022898"/>
    </source>
</evidence>
<dbReference type="OrthoDB" id="9774495at2"/>
<keyword evidence="7" id="KW-1185">Reference proteome</keyword>
<name>A0A1B7XGB4_9BACT</name>
<comment type="cofactor">
    <cofactor evidence="1 4">
        <name>pyridoxal 5'-phosphate</name>
        <dbReference type="ChEBI" id="CHEBI:597326"/>
    </cofactor>
</comment>
<dbReference type="AlphaFoldDB" id="A0A1B7XGB4"/>
<gene>
    <name evidence="6" type="ORF">SP90_05785</name>
</gene>
<evidence type="ECO:0000313" key="7">
    <source>
        <dbReference type="Proteomes" id="UP000091979"/>
    </source>
</evidence>
<sequence>MSTYNTAFTSDNIAGVSPQVLEAMARCNNGQADPYGRDECSKQAEQMLSDVFEKDVSVFFVTTGTAANCLSLSALTPPWGAVLCHHDGHINHDECGAPEFFNSGARVLTLDGADSKIDPEALKWGVRHRVGDMHSSQPASVSLTQATETGTIYSVDEILRIGAITKNSGLRMHMDGARFANALVALGCSPAEMTWRCGVDMLSFGATKNGTMSAEAIIVFDKTLAHEMAFRVKRSGQLGSKMRFMAAQMLGYLENDLWLKNARQANAMAAMLKNGLEKISQISIIGSPQANIIFCNMPQYCIDRLLEQGFSFYHDRWEPGVVRFVTSFATTEQDIQHFLSAVHQAASFAKAV</sequence>
<evidence type="ECO:0000256" key="1">
    <source>
        <dbReference type="ARBA" id="ARBA00001933"/>
    </source>
</evidence>
<feature type="domain" description="Aromatic amino acid beta-eliminating lyase/threonine aldolase" evidence="5">
    <location>
        <begin position="8"/>
        <end position="282"/>
    </location>
</feature>
<keyword evidence="3 4" id="KW-0663">Pyridoxal phosphate</keyword>
<dbReference type="InterPro" id="IPR015421">
    <property type="entry name" value="PyrdxlP-dep_Trfase_major"/>
</dbReference>
<accession>A0A1B7XGB4</accession>
<dbReference type="CDD" id="cd06502">
    <property type="entry name" value="TA_like"/>
    <property type="match status" value="1"/>
</dbReference>
<dbReference type="InterPro" id="IPR026273">
    <property type="entry name" value="Low_specificity_L-TA_bact"/>
</dbReference>
<organism evidence="6 7">
    <name type="scientific">Halodesulfovibrio spirochaetisodalis</name>
    <dbReference type="NCBI Taxonomy" id="1560234"/>
    <lineage>
        <taxon>Bacteria</taxon>
        <taxon>Pseudomonadati</taxon>
        <taxon>Thermodesulfobacteriota</taxon>
        <taxon>Desulfovibrionia</taxon>
        <taxon>Desulfovibrionales</taxon>
        <taxon>Desulfovibrionaceae</taxon>
        <taxon>Halodesulfovibrio</taxon>
    </lineage>
</organism>
<proteinExistence type="inferred from homology"/>
<dbReference type="PANTHER" id="PTHR48097">
    <property type="entry name" value="L-THREONINE ALDOLASE-RELATED"/>
    <property type="match status" value="1"/>
</dbReference>